<organism evidence="7 8">
    <name type="scientific">Megasphaera hexanoica</name>
    <dbReference type="NCBI Taxonomy" id="1675036"/>
    <lineage>
        <taxon>Bacteria</taxon>
        <taxon>Bacillati</taxon>
        <taxon>Bacillota</taxon>
        <taxon>Negativicutes</taxon>
        <taxon>Veillonellales</taxon>
        <taxon>Veillonellaceae</taxon>
        <taxon>Megasphaera</taxon>
    </lineage>
</organism>
<dbReference type="SUPFAM" id="SSF53850">
    <property type="entry name" value="Periplasmic binding protein-like II"/>
    <property type="match status" value="1"/>
</dbReference>
<dbReference type="AlphaFoldDB" id="A0A848C139"/>
<dbReference type="InterPro" id="IPR036388">
    <property type="entry name" value="WH-like_DNA-bd_sf"/>
</dbReference>
<dbReference type="GO" id="GO:0003677">
    <property type="term" value="F:DNA binding"/>
    <property type="evidence" value="ECO:0007669"/>
    <property type="project" value="UniProtKB-KW"/>
</dbReference>
<comment type="caution">
    <text evidence="7">The sequence shown here is derived from an EMBL/GenBank/DDBJ whole genome shotgun (WGS) entry which is preliminary data.</text>
</comment>
<evidence type="ECO:0000313" key="9">
    <source>
        <dbReference type="Proteomes" id="UP001605989"/>
    </source>
</evidence>
<dbReference type="InterPro" id="IPR036390">
    <property type="entry name" value="WH_DNA-bd_sf"/>
</dbReference>
<dbReference type="EMBL" id="JBIEKR010000003">
    <property type="protein sequence ID" value="MFG6272551.1"/>
    <property type="molecule type" value="Genomic_DNA"/>
</dbReference>
<dbReference type="KEGG" id="mhw:ACT01_08400"/>
<keyword evidence="9" id="KW-1185">Reference proteome</keyword>
<dbReference type="PANTHER" id="PTHR30419">
    <property type="entry name" value="HTH-TYPE TRANSCRIPTIONAL REGULATOR YBHD"/>
    <property type="match status" value="1"/>
</dbReference>
<evidence type="ECO:0000313" key="6">
    <source>
        <dbReference type="EMBL" id="MFG6272551.1"/>
    </source>
</evidence>
<dbReference type="Pfam" id="PF03466">
    <property type="entry name" value="LysR_substrate"/>
    <property type="match status" value="1"/>
</dbReference>
<evidence type="ECO:0000259" key="5">
    <source>
        <dbReference type="PROSITE" id="PS50931"/>
    </source>
</evidence>
<dbReference type="CDD" id="cd05466">
    <property type="entry name" value="PBP2_LTTR_substrate"/>
    <property type="match status" value="1"/>
</dbReference>
<evidence type="ECO:0000313" key="7">
    <source>
        <dbReference type="EMBL" id="NME29039.1"/>
    </source>
</evidence>
<feature type="domain" description="HTH lysR-type" evidence="5">
    <location>
        <begin position="1"/>
        <end position="58"/>
    </location>
</feature>
<reference evidence="7 8" key="1">
    <citation type="submission" date="2020-04" db="EMBL/GenBank/DDBJ databases">
        <authorList>
            <person name="Hitch T.C.A."/>
            <person name="Wylensek D."/>
            <person name="Clavel T."/>
        </authorList>
    </citation>
    <scope>NUCLEOTIDE SEQUENCE [LARGE SCALE GENOMIC DNA]</scope>
    <source>
        <strain evidence="7 8">Oil-RF-744-FAT-WT-6-1</strain>
    </source>
</reference>
<dbReference type="Gene3D" id="1.10.10.10">
    <property type="entry name" value="Winged helix-like DNA-binding domain superfamily/Winged helix DNA-binding domain"/>
    <property type="match status" value="1"/>
</dbReference>
<evidence type="ECO:0000256" key="1">
    <source>
        <dbReference type="ARBA" id="ARBA00009437"/>
    </source>
</evidence>
<evidence type="ECO:0000256" key="2">
    <source>
        <dbReference type="ARBA" id="ARBA00023015"/>
    </source>
</evidence>
<dbReference type="EMBL" id="JABAFG010000018">
    <property type="protein sequence ID" value="NME29039.1"/>
    <property type="molecule type" value="Genomic_DNA"/>
</dbReference>
<keyword evidence="3" id="KW-0238">DNA-binding</keyword>
<dbReference type="FunFam" id="1.10.10.10:FF:000001">
    <property type="entry name" value="LysR family transcriptional regulator"/>
    <property type="match status" value="1"/>
</dbReference>
<dbReference type="PRINTS" id="PR00039">
    <property type="entry name" value="HTHLYSR"/>
</dbReference>
<dbReference type="PROSITE" id="PS50931">
    <property type="entry name" value="HTH_LYSR"/>
    <property type="match status" value="1"/>
</dbReference>
<accession>A0A848C139</accession>
<protein>
    <submittedName>
        <fullName evidence="7">LysR family transcriptional regulator</fullName>
    </submittedName>
</protein>
<gene>
    <name evidence="6" type="ORF">ACGTZG_05045</name>
    <name evidence="7" type="ORF">HF872_10465</name>
</gene>
<keyword evidence="4" id="KW-0804">Transcription</keyword>
<dbReference type="SUPFAM" id="SSF46785">
    <property type="entry name" value="Winged helix' DNA-binding domain"/>
    <property type="match status" value="1"/>
</dbReference>
<dbReference type="Pfam" id="PF00126">
    <property type="entry name" value="HTH_1"/>
    <property type="match status" value="1"/>
</dbReference>
<reference evidence="6 9" key="2">
    <citation type="submission" date="2024-10" db="EMBL/GenBank/DDBJ databases">
        <authorList>
            <person name="Sang B.-I."/>
            <person name="Prabhaharan D."/>
        </authorList>
    </citation>
    <scope>NUCLEOTIDE SEQUENCE [LARGE SCALE GENOMIC DNA]</scope>
    <source>
        <strain evidence="6 9">MH</strain>
    </source>
</reference>
<keyword evidence="2" id="KW-0805">Transcription regulation</keyword>
<evidence type="ECO:0000313" key="8">
    <source>
        <dbReference type="Proteomes" id="UP000591071"/>
    </source>
</evidence>
<dbReference type="GO" id="GO:0005829">
    <property type="term" value="C:cytosol"/>
    <property type="evidence" value="ECO:0007669"/>
    <property type="project" value="TreeGrafter"/>
</dbReference>
<proteinExistence type="inferred from homology"/>
<sequence length="288" mass="32829">MDLRQLRYFVAVVEEGQITAAARQLHMAQPPLSQQIQLLEKELEVDLFIREHRHMELTEAGKLLYERARQILNLSDSARREIRDFRQGLKGTLHIGTVSSSGSVILSSAMRDFHQKHESVHFEIYDGNTFEVIDMLHKGLVEIGIVRTPFKAGSFHCKILNEEPMVAALPRELDWCPDRTHITLRELNQKPLIIYRRFNQLLQDICTSQDMNPVFFCRNDDARTTILWANAGLGIAVTPASAVHLAAHDNLSVKIIDEPSLRTRIAAIWPKGRYLSSLGESFIQALQL</sequence>
<dbReference type="RefSeq" id="WP_059075816.1">
    <property type="nucleotide sequence ID" value="NZ_CP011940.1"/>
</dbReference>
<dbReference type="InterPro" id="IPR000847">
    <property type="entry name" value="LysR_HTH_N"/>
</dbReference>
<dbReference type="InterPro" id="IPR005119">
    <property type="entry name" value="LysR_subst-bd"/>
</dbReference>
<evidence type="ECO:0000256" key="4">
    <source>
        <dbReference type="ARBA" id="ARBA00023163"/>
    </source>
</evidence>
<dbReference type="PANTHER" id="PTHR30419:SF28">
    <property type="entry name" value="HTH-TYPE TRANSCRIPTIONAL REGULATOR BSDA"/>
    <property type="match status" value="1"/>
</dbReference>
<dbReference type="Proteomes" id="UP000591071">
    <property type="component" value="Unassembled WGS sequence"/>
</dbReference>
<dbReference type="InterPro" id="IPR050950">
    <property type="entry name" value="HTH-type_LysR_regulators"/>
</dbReference>
<dbReference type="OrthoDB" id="9803714at2"/>
<dbReference type="GO" id="GO:0003700">
    <property type="term" value="F:DNA-binding transcription factor activity"/>
    <property type="evidence" value="ECO:0007669"/>
    <property type="project" value="InterPro"/>
</dbReference>
<comment type="similarity">
    <text evidence="1">Belongs to the LysR transcriptional regulatory family.</text>
</comment>
<name>A0A848C139_9FIRM</name>
<evidence type="ECO:0000256" key="3">
    <source>
        <dbReference type="ARBA" id="ARBA00023125"/>
    </source>
</evidence>
<dbReference type="Gene3D" id="3.40.190.10">
    <property type="entry name" value="Periplasmic binding protein-like II"/>
    <property type="match status" value="2"/>
</dbReference>
<dbReference type="Proteomes" id="UP001605989">
    <property type="component" value="Unassembled WGS sequence"/>
</dbReference>